<keyword evidence="2" id="KW-1185">Reference proteome</keyword>
<reference evidence="1" key="1">
    <citation type="submission" date="2021-06" db="EMBL/GenBank/DDBJ databases">
        <authorList>
            <person name="Kallberg Y."/>
            <person name="Tangrot J."/>
            <person name="Rosling A."/>
        </authorList>
    </citation>
    <scope>NUCLEOTIDE SEQUENCE</scope>
    <source>
        <strain evidence="1">IL203A</strain>
    </source>
</reference>
<dbReference type="EMBL" id="CAJVPU010006452">
    <property type="protein sequence ID" value="CAG8561294.1"/>
    <property type="molecule type" value="Genomic_DNA"/>
</dbReference>
<accession>A0ACA9M1G1</accession>
<gene>
    <name evidence="1" type="ORF">DHETER_LOCUS5659</name>
</gene>
<dbReference type="Proteomes" id="UP000789702">
    <property type="component" value="Unassembled WGS sequence"/>
</dbReference>
<feature type="non-terminal residue" evidence="1">
    <location>
        <position position="111"/>
    </location>
</feature>
<organism evidence="1 2">
    <name type="scientific">Dentiscutata heterogama</name>
    <dbReference type="NCBI Taxonomy" id="1316150"/>
    <lineage>
        <taxon>Eukaryota</taxon>
        <taxon>Fungi</taxon>
        <taxon>Fungi incertae sedis</taxon>
        <taxon>Mucoromycota</taxon>
        <taxon>Glomeromycotina</taxon>
        <taxon>Glomeromycetes</taxon>
        <taxon>Diversisporales</taxon>
        <taxon>Gigasporaceae</taxon>
        <taxon>Dentiscutata</taxon>
    </lineage>
</organism>
<protein>
    <submittedName>
        <fullName evidence="1">15270_t:CDS:1</fullName>
    </submittedName>
</protein>
<name>A0ACA9M1G1_9GLOM</name>
<comment type="caution">
    <text evidence="1">The sequence shown here is derived from an EMBL/GenBank/DDBJ whole genome shotgun (WGS) entry which is preliminary data.</text>
</comment>
<sequence length="111" mass="12575">MLSVIAIRVLSVSFHSPSCISFTHKSSGYSLVKSNTNSQHLSLIETRSKIFILHATLQREIMNRLKVFLVKILCFSLSYHREGGLVHSLQIYTTDSFIDAFELMQKNSVSP</sequence>
<proteinExistence type="predicted"/>
<evidence type="ECO:0000313" key="1">
    <source>
        <dbReference type="EMBL" id="CAG8561294.1"/>
    </source>
</evidence>
<evidence type="ECO:0000313" key="2">
    <source>
        <dbReference type="Proteomes" id="UP000789702"/>
    </source>
</evidence>